<sequence length="50" mass="6007">MNLRLRELRERERELLLVTGKKGGFFIEGNVVWLEVYFPLLHLIPLKLEK</sequence>
<dbReference type="AlphaFoldDB" id="A0A8T3BKB5"/>
<comment type="caution">
    <text evidence="1">The sequence shown here is derived from an EMBL/GenBank/DDBJ whole genome shotgun (WGS) entry which is preliminary data.</text>
</comment>
<evidence type="ECO:0000313" key="2">
    <source>
        <dbReference type="Proteomes" id="UP000829196"/>
    </source>
</evidence>
<accession>A0A8T3BKB5</accession>
<dbReference type="SMR" id="A0A8T3BKB5"/>
<proteinExistence type="predicted"/>
<protein>
    <submittedName>
        <fullName evidence="1">Uncharacterized protein</fullName>
    </submittedName>
</protein>
<dbReference type="Proteomes" id="UP000829196">
    <property type="component" value="Unassembled WGS sequence"/>
</dbReference>
<dbReference type="EMBL" id="JAGYWB010000008">
    <property type="protein sequence ID" value="KAI0514290.1"/>
    <property type="molecule type" value="Genomic_DNA"/>
</dbReference>
<gene>
    <name evidence="1" type="ORF">KFK09_010325</name>
</gene>
<keyword evidence="2" id="KW-1185">Reference proteome</keyword>
<name>A0A8T3BKB5_DENNO</name>
<evidence type="ECO:0000313" key="1">
    <source>
        <dbReference type="EMBL" id="KAI0514290.1"/>
    </source>
</evidence>
<organism evidence="1 2">
    <name type="scientific">Dendrobium nobile</name>
    <name type="common">Orchid</name>
    <dbReference type="NCBI Taxonomy" id="94219"/>
    <lineage>
        <taxon>Eukaryota</taxon>
        <taxon>Viridiplantae</taxon>
        <taxon>Streptophyta</taxon>
        <taxon>Embryophyta</taxon>
        <taxon>Tracheophyta</taxon>
        <taxon>Spermatophyta</taxon>
        <taxon>Magnoliopsida</taxon>
        <taxon>Liliopsida</taxon>
        <taxon>Asparagales</taxon>
        <taxon>Orchidaceae</taxon>
        <taxon>Epidendroideae</taxon>
        <taxon>Malaxideae</taxon>
        <taxon>Dendrobiinae</taxon>
        <taxon>Dendrobium</taxon>
    </lineage>
</organism>
<reference evidence="1" key="1">
    <citation type="journal article" date="2022" name="Front. Genet.">
        <title>Chromosome-Scale Assembly of the Dendrobium nobile Genome Provides Insights Into the Molecular Mechanism of the Biosynthesis of the Medicinal Active Ingredient of Dendrobium.</title>
        <authorList>
            <person name="Xu Q."/>
            <person name="Niu S.-C."/>
            <person name="Li K.-L."/>
            <person name="Zheng P.-J."/>
            <person name="Zhang X.-J."/>
            <person name="Jia Y."/>
            <person name="Liu Y."/>
            <person name="Niu Y.-X."/>
            <person name="Yu L.-H."/>
            <person name="Chen D.-F."/>
            <person name="Zhang G.-Q."/>
        </authorList>
    </citation>
    <scope>NUCLEOTIDE SEQUENCE</scope>
    <source>
        <tissue evidence="1">Leaf</tissue>
    </source>
</reference>